<sequence>MNDSFTEQDKQSGKSGKGCVVMTLAALVLLGLIMWMILWGRAMPKPDAPIPTTTNESPN</sequence>
<proteinExistence type="predicted"/>
<evidence type="ECO:0000313" key="2">
    <source>
        <dbReference type="EMBL" id="SKB00994.1"/>
    </source>
</evidence>
<dbReference type="Proteomes" id="UP000190774">
    <property type="component" value="Unassembled WGS sequence"/>
</dbReference>
<gene>
    <name evidence="2" type="ORF">SAMN02745166_03279</name>
</gene>
<dbReference type="RefSeq" id="WP_078814467.1">
    <property type="nucleotide sequence ID" value="NZ_FUYE01000011.1"/>
</dbReference>
<protein>
    <submittedName>
        <fullName evidence="2">Uncharacterized protein</fullName>
    </submittedName>
</protein>
<keyword evidence="1" id="KW-1133">Transmembrane helix</keyword>
<accession>A0A1T4YGS5</accession>
<dbReference type="EMBL" id="FUYE01000011">
    <property type="protein sequence ID" value="SKB00994.1"/>
    <property type="molecule type" value="Genomic_DNA"/>
</dbReference>
<keyword evidence="3" id="KW-1185">Reference proteome</keyword>
<keyword evidence="1" id="KW-0472">Membrane</keyword>
<name>A0A1T4YGS5_9BACT</name>
<reference evidence="3" key="1">
    <citation type="submission" date="2017-02" db="EMBL/GenBank/DDBJ databases">
        <authorList>
            <person name="Varghese N."/>
            <person name="Submissions S."/>
        </authorList>
    </citation>
    <scope>NUCLEOTIDE SEQUENCE [LARGE SCALE GENOMIC DNA]</scope>
    <source>
        <strain evidence="3">ATCC 700200</strain>
    </source>
</reference>
<feature type="transmembrane region" description="Helical" evidence="1">
    <location>
        <begin position="20"/>
        <end position="39"/>
    </location>
</feature>
<evidence type="ECO:0000256" key="1">
    <source>
        <dbReference type="SAM" id="Phobius"/>
    </source>
</evidence>
<keyword evidence="1" id="KW-0812">Transmembrane</keyword>
<evidence type="ECO:0000313" key="3">
    <source>
        <dbReference type="Proteomes" id="UP000190774"/>
    </source>
</evidence>
<dbReference type="AlphaFoldDB" id="A0A1T4YGS5"/>
<organism evidence="2 3">
    <name type="scientific">Prosthecobacter debontii</name>
    <dbReference type="NCBI Taxonomy" id="48467"/>
    <lineage>
        <taxon>Bacteria</taxon>
        <taxon>Pseudomonadati</taxon>
        <taxon>Verrucomicrobiota</taxon>
        <taxon>Verrucomicrobiia</taxon>
        <taxon>Verrucomicrobiales</taxon>
        <taxon>Verrucomicrobiaceae</taxon>
        <taxon>Prosthecobacter</taxon>
    </lineage>
</organism>